<protein>
    <submittedName>
        <fullName evidence="1">Uncharacterized protein</fullName>
    </submittedName>
</protein>
<keyword evidence="2" id="KW-1185">Reference proteome</keyword>
<evidence type="ECO:0000313" key="1">
    <source>
        <dbReference type="EMBL" id="EKU89026.1"/>
    </source>
</evidence>
<comment type="caution">
    <text evidence="1">The sequence shown here is derived from an EMBL/GenBank/DDBJ whole genome shotgun (WGS) entry which is preliminary data.</text>
</comment>
<sequence length="54" mass="6422">MFLCYSSKQQRSNFFPHLPELLFRSILMKSIEDANIKTQLNIFTIPNSRNRCDD</sequence>
<reference evidence="1 2" key="1">
    <citation type="submission" date="2012-09" db="EMBL/GenBank/DDBJ databases">
        <title>The Genome Sequence of Bacteroides oleiciplenus YIT 12058.</title>
        <authorList>
            <consortium name="The Broad Institute Genome Sequencing Platform"/>
            <person name="Earl A."/>
            <person name="Ward D."/>
            <person name="Feldgarden M."/>
            <person name="Gevers D."/>
            <person name="Morotomi M."/>
            <person name="Walker B."/>
            <person name="Young S.K."/>
            <person name="Zeng Q."/>
            <person name="Gargeya S."/>
            <person name="Fitzgerald M."/>
            <person name="Haas B."/>
            <person name="Abouelleil A."/>
            <person name="Alvarado L."/>
            <person name="Arachchi H.M."/>
            <person name="Berlin A.M."/>
            <person name="Chapman S.B."/>
            <person name="Goldberg J."/>
            <person name="Griggs A."/>
            <person name="Gujja S."/>
            <person name="Hansen M."/>
            <person name="Howarth C."/>
            <person name="Imamovic A."/>
            <person name="Larimer J."/>
            <person name="McCowen C."/>
            <person name="Montmayeur A."/>
            <person name="Murphy C."/>
            <person name="Neiman D."/>
            <person name="Pearson M."/>
            <person name="Priest M."/>
            <person name="Roberts A."/>
            <person name="Saif S."/>
            <person name="Shea T."/>
            <person name="Sisk P."/>
            <person name="Sykes S."/>
            <person name="Wortman J."/>
            <person name="Nusbaum C."/>
            <person name="Birren B."/>
        </authorList>
    </citation>
    <scope>NUCLEOTIDE SEQUENCE [LARGE SCALE GENOMIC DNA]</scope>
    <source>
        <strain evidence="1 2">YIT 12058</strain>
    </source>
</reference>
<gene>
    <name evidence="1" type="ORF">HMPREF9447_03900</name>
</gene>
<dbReference type="HOGENOM" id="CLU_3040519_0_0_10"/>
<organism evidence="1 2">
    <name type="scientific">Bacteroides oleiciplenus YIT 12058</name>
    <dbReference type="NCBI Taxonomy" id="742727"/>
    <lineage>
        <taxon>Bacteria</taxon>
        <taxon>Pseudomonadati</taxon>
        <taxon>Bacteroidota</taxon>
        <taxon>Bacteroidia</taxon>
        <taxon>Bacteroidales</taxon>
        <taxon>Bacteroidaceae</taxon>
        <taxon>Bacteroides</taxon>
    </lineage>
</organism>
<evidence type="ECO:0000313" key="2">
    <source>
        <dbReference type="Proteomes" id="UP000009872"/>
    </source>
</evidence>
<name>K9E0B0_9BACE</name>
<proteinExistence type="predicted"/>
<dbReference type="AlphaFoldDB" id="K9E0B0"/>
<accession>K9E0B0</accession>
<dbReference type="Proteomes" id="UP000009872">
    <property type="component" value="Unassembled WGS sequence"/>
</dbReference>
<dbReference type="EMBL" id="ADLF01000016">
    <property type="protein sequence ID" value="EKU89026.1"/>
    <property type="molecule type" value="Genomic_DNA"/>
</dbReference>